<sequence length="130" mass="15282">MKFSLMLCVLVALLVFADARPEDKYTTKYDKVDLDAILQNERLLRSYIDCLLDKKKCSKDGEELKKILPEALKSKCAKCNENQKKGAKKVIRYLLKEKRAWWDELEAVYDPEGIYRKTYEKELKEEGIQI</sequence>
<keyword evidence="1" id="KW-0732">Signal</keyword>
<feature type="chain" id="PRO_5006612676" evidence="1">
    <location>
        <begin position="20"/>
        <end position="130"/>
    </location>
</feature>
<proteinExistence type="evidence at transcript level"/>
<name>A0A0S3J2N5_9CUCU</name>
<dbReference type="PANTHER" id="PTHR11257:SF12">
    <property type="entry name" value="EJACULATORY BULB-SPECIFIC PROTEIN 3-RELATED"/>
    <property type="match status" value="1"/>
</dbReference>
<reference evidence="2" key="1">
    <citation type="journal article" date="2015" name="BMC Genomics">
        <title>Candidate chemosensory genes identified in Colaphellus bowringi by antennal transcriptome analysis.</title>
        <authorList>
            <person name="Li X.M."/>
            <person name="Zhu X.Y."/>
            <person name="Wang Z.Q."/>
            <person name="Wang Y."/>
            <person name="He P."/>
            <person name="Chen G."/>
            <person name="Sun L."/>
            <person name="Deng D.G."/>
            <person name="Zhang Y.N."/>
        </authorList>
    </citation>
    <scope>NUCLEOTIDE SEQUENCE</scope>
</reference>
<protein>
    <submittedName>
        <fullName evidence="2">Chemosensory protein 3</fullName>
    </submittedName>
</protein>
<accession>A0A0S3J2N5</accession>
<dbReference type="EMBL" id="KT381511">
    <property type="protein sequence ID" value="ALR72517.1"/>
    <property type="molecule type" value="mRNA"/>
</dbReference>
<dbReference type="PANTHER" id="PTHR11257">
    <property type="entry name" value="CHEMOSENSORY PROTEIN-RELATED"/>
    <property type="match status" value="1"/>
</dbReference>
<dbReference type="Gene3D" id="1.10.2080.10">
    <property type="entry name" value="Insect odorant-binding protein A10/Ejaculatory bulb-specific protein 3"/>
    <property type="match status" value="1"/>
</dbReference>
<dbReference type="Pfam" id="PF03392">
    <property type="entry name" value="OS-D"/>
    <property type="match status" value="1"/>
</dbReference>
<reference evidence="2" key="2">
    <citation type="submission" date="2015-08" db="EMBL/GenBank/DDBJ databases">
        <authorList>
            <person name="Babu N.S."/>
            <person name="Beckwith C.J."/>
            <person name="Beseler K.G."/>
            <person name="Brison A."/>
            <person name="Carone J.V."/>
            <person name="Caskin T.P."/>
            <person name="Diamond M."/>
            <person name="Durham M.E."/>
            <person name="Foxe J.M."/>
            <person name="Go M."/>
            <person name="Henderson B.A."/>
            <person name="Jones I.B."/>
            <person name="McGettigan J.A."/>
            <person name="Micheletti S.J."/>
            <person name="Nasrallah M.E."/>
            <person name="Ortiz D."/>
            <person name="Piller C.R."/>
            <person name="Privatt S.R."/>
            <person name="Schneider S.L."/>
            <person name="Sharp S."/>
            <person name="Smith T.C."/>
            <person name="Stanton J.D."/>
            <person name="Ullery H.E."/>
            <person name="Wilson R.J."/>
            <person name="Serrano M.G."/>
            <person name="Buck G."/>
            <person name="Lee V."/>
            <person name="Wang Y."/>
            <person name="Carvalho R."/>
            <person name="Voegtly L."/>
            <person name="Shi R."/>
            <person name="Duckworth R."/>
            <person name="Johnson A."/>
            <person name="Loviza R."/>
            <person name="Walstead R."/>
            <person name="Shah Z."/>
            <person name="Kiflezghi M."/>
            <person name="Wade K."/>
            <person name="Ball S.L."/>
            <person name="Bradley K.W."/>
            <person name="Asai D.J."/>
            <person name="Bowman C.A."/>
            <person name="Russell D.A."/>
            <person name="Pope W.H."/>
            <person name="Jacobs-Sera D."/>
            <person name="Hendrix R.W."/>
            <person name="Hatfull G.F."/>
        </authorList>
    </citation>
    <scope>NUCLEOTIDE SEQUENCE</scope>
</reference>
<dbReference type="AlphaFoldDB" id="A0A0S3J2N5"/>
<dbReference type="InterPro" id="IPR036682">
    <property type="entry name" value="OS_D_A10/PebIII_sf"/>
</dbReference>
<feature type="signal peptide" evidence="1">
    <location>
        <begin position="1"/>
        <end position="19"/>
    </location>
</feature>
<dbReference type="SUPFAM" id="SSF100910">
    <property type="entry name" value="Chemosensory protein Csp2"/>
    <property type="match status" value="1"/>
</dbReference>
<dbReference type="InterPro" id="IPR005055">
    <property type="entry name" value="A10/PebIII"/>
</dbReference>
<evidence type="ECO:0000256" key="1">
    <source>
        <dbReference type="SAM" id="SignalP"/>
    </source>
</evidence>
<organism evidence="2">
    <name type="scientific">Colaphellus bowringi</name>
    <dbReference type="NCBI Taxonomy" id="561076"/>
    <lineage>
        <taxon>Eukaryota</taxon>
        <taxon>Metazoa</taxon>
        <taxon>Ecdysozoa</taxon>
        <taxon>Arthropoda</taxon>
        <taxon>Hexapoda</taxon>
        <taxon>Insecta</taxon>
        <taxon>Pterygota</taxon>
        <taxon>Neoptera</taxon>
        <taxon>Endopterygota</taxon>
        <taxon>Coleoptera</taxon>
        <taxon>Polyphaga</taxon>
        <taxon>Cucujiformia</taxon>
        <taxon>Chrysomeloidea</taxon>
        <taxon>Chrysomelidae</taxon>
        <taxon>Chrysomelinae</taxon>
        <taxon>Chrysomelini</taxon>
        <taxon>Colaphellus</taxon>
    </lineage>
</organism>
<evidence type="ECO:0000313" key="2">
    <source>
        <dbReference type="EMBL" id="ALR72517.1"/>
    </source>
</evidence>